<gene>
    <name evidence="2" type="ORF">QYF61_000121</name>
</gene>
<protein>
    <recommendedName>
        <fullName evidence="4">Secreted protein</fullName>
    </recommendedName>
</protein>
<dbReference type="Proteomes" id="UP001333110">
    <property type="component" value="Unassembled WGS sequence"/>
</dbReference>
<sequence length="127" mass="14466">MSLMSSLALVTIRSSIASPWVGVSTTWVNKLSSMHSRSLLDCLQLTVLLFQQMLGDTSSGLFSHVTSNRMRGNSLKLHQGRFRLDSRKNVFTKRVVKHWNRLPREMVESPSLEVLKRPVDVVLRDMV</sequence>
<feature type="signal peptide" evidence="1">
    <location>
        <begin position="1"/>
        <end position="17"/>
    </location>
</feature>
<accession>A0AAN7RYK4</accession>
<evidence type="ECO:0000313" key="3">
    <source>
        <dbReference type="Proteomes" id="UP001333110"/>
    </source>
</evidence>
<reference evidence="2 3" key="1">
    <citation type="journal article" date="2023" name="J. Hered.">
        <title>Chromosome-level genome of the wood stork (Mycteria americana) provides insight into avian chromosome evolution.</title>
        <authorList>
            <person name="Flamio R. Jr."/>
            <person name="Ramstad K.M."/>
        </authorList>
    </citation>
    <scope>NUCLEOTIDE SEQUENCE [LARGE SCALE GENOMIC DNA]</scope>
    <source>
        <strain evidence="2">JAX WOST 10</strain>
    </source>
</reference>
<feature type="chain" id="PRO_5042980210" description="Secreted protein" evidence="1">
    <location>
        <begin position="18"/>
        <end position="127"/>
    </location>
</feature>
<name>A0AAN7RYK4_MYCAM</name>
<keyword evidence="1" id="KW-0732">Signal</keyword>
<organism evidence="2 3">
    <name type="scientific">Mycteria americana</name>
    <name type="common">Wood stork</name>
    <dbReference type="NCBI Taxonomy" id="33587"/>
    <lineage>
        <taxon>Eukaryota</taxon>
        <taxon>Metazoa</taxon>
        <taxon>Chordata</taxon>
        <taxon>Craniata</taxon>
        <taxon>Vertebrata</taxon>
        <taxon>Euteleostomi</taxon>
        <taxon>Archelosauria</taxon>
        <taxon>Archosauria</taxon>
        <taxon>Dinosauria</taxon>
        <taxon>Saurischia</taxon>
        <taxon>Theropoda</taxon>
        <taxon>Coelurosauria</taxon>
        <taxon>Aves</taxon>
        <taxon>Neognathae</taxon>
        <taxon>Neoaves</taxon>
        <taxon>Aequornithes</taxon>
        <taxon>Ciconiiformes</taxon>
        <taxon>Ciconiidae</taxon>
        <taxon>Mycteria</taxon>
    </lineage>
</organism>
<comment type="caution">
    <text evidence="2">The sequence shown here is derived from an EMBL/GenBank/DDBJ whole genome shotgun (WGS) entry which is preliminary data.</text>
</comment>
<keyword evidence="3" id="KW-1185">Reference proteome</keyword>
<proteinExistence type="predicted"/>
<dbReference type="EMBL" id="JAUNZN010000002">
    <property type="protein sequence ID" value="KAK4825544.1"/>
    <property type="molecule type" value="Genomic_DNA"/>
</dbReference>
<evidence type="ECO:0000313" key="2">
    <source>
        <dbReference type="EMBL" id="KAK4825544.1"/>
    </source>
</evidence>
<evidence type="ECO:0000256" key="1">
    <source>
        <dbReference type="SAM" id="SignalP"/>
    </source>
</evidence>
<evidence type="ECO:0008006" key="4">
    <source>
        <dbReference type="Google" id="ProtNLM"/>
    </source>
</evidence>
<dbReference type="AlphaFoldDB" id="A0AAN7RYK4"/>